<dbReference type="EMBL" id="UINC01146462">
    <property type="protein sequence ID" value="SVD37198.1"/>
    <property type="molecule type" value="Genomic_DNA"/>
</dbReference>
<dbReference type="InterPro" id="IPR015424">
    <property type="entry name" value="PyrdxlP-dep_Trfase"/>
</dbReference>
<dbReference type="InterPro" id="IPR015422">
    <property type="entry name" value="PyrdxlP-dep_Trfase_small"/>
</dbReference>
<protein>
    <recommendedName>
        <fullName evidence="5">Aminotransferase class III-fold pyridoxal phosphate-dependent enzyme</fullName>
    </recommendedName>
</protein>
<gene>
    <name evidence="4" type="ORF">METZ01_LOCUS390052</name>
</gene>
<dbReference type="GO" id="GO:0030170">
    <property type="term" value="F:pyridoxal phosphate binding"/>
    <property type="evidence" value="ECO:0007669"/>
    <property type="project" value="InterPro"/>
</dbReference>
<organism evidence="4">
    <name type="scientific">marine metagenome</name>
    <dbReference type="NCBI Taxonomy" id="408172"/>
    <lineage>
        <taxon>unclassified sequences</taxon>
        <taxon>metagenomes</taxon>
        <taxon>ecological metagenomes</taxon>
    </lineage>
</organism>
<sequence length="193" mass="22083">MTKLKDDKGKSYLDLISSWWVNTHGHSHPYIAKAIYKQSKKLEQVTFGGFTHDPAIELAKRITNILPGNLKKVFFSDNGSTAVEVALKIAYQYWFNKNKKRKTFIAFKNAYHGDTVGAMSLGSGSDLFSVFKELFFKIKLFDYPSTWYEDKNIEEKENRILIKIEDEFKKNNDIAGLIIEPLVQGSGGMNICR</sequence>
<dbReference type="Gene3D" id="3.90.1150.10">
    <property type="entry name" value="Aspartate Aminotransferase, domain 1"/>
    <property type="match status" value="1"/>
</dbReference>
<name>A0A382UU38_9ZZZZ</name>
<keyword evidence="3" id="KW-0663">Pyridoxal phosphate</keyword>
<dbReference type="SUPFAM" id="SSF53383">
    <property type="entry name" value="PLP-dependent transferases"/>
    <property type="match status" value="1"/>
</dbReference>
<evidence type="ECO:0008006" key="5">
    <source>
        <dbReference type="Google" id="ProtNLM"/>
    </source>
</evidence>
<dbReference type="GO" id="GO:0009102">
    <property type="term" value="P:biotin biosynthetic process"/>
    <property type="evidence" value="ECO:0007669"/>
    <property type="project" value="TreeGrafter"/>
</dbReference>
<dbReference type="InterPro" id="IPR015421">
    <property type="entry name" value="PyrdxlP-dep_Trfase_major"/>
</dbReference>
<dbReference type="GO" id="GO:0004015">
    <property type="term" value="F:adenosylmethionine-8-amino-7-oxononanoate transaminase activity"/>
    <property type="evidence" value="ECO:0007669"/>
    <property type="project" value="TreeGrafter"/>
</dbReference>
<keyword evidence="1" id="KW-0032">Aminotransferase</keyword>
<evidence type="ECO:0000256" key="1">
    <source>
        <dbReference type="ARBA" id="ARBA00022576"/>
    </source>
</evidence>
<evidence type="ECO:0000256" key="2">
    <source>
        <dbReference type="ARBA" id="ARBA00022679"/>
    </source>
</evidence>
<proteinExistence type="predicted"/>
<dbReference type="PANTHER" id="PTHR42684">
    <property type="entry name" value="ADENOSYLMETHIONINE-8-AMINO-7-OXONONANOATE AMINOTRANSFERASE"/>
    <property type="match status" value="1"/>
</dbReference>
<accession>A0A382UU38</accession>
<evidence type="ECO:0000313" key="4">
    <source>
        <dbReference type="EMBL" id="SVD37198.1"/>
    </source>
</evidence>
<dbReference type="GO" id="GO:0005739">
    <property type="term" value="C:mitochondrion"/>
    <property type="evidence" value="ECO:0007669"/>
    <property type="project" value="TreeGrafter"/>
</dbReference>
<feature type="non-terminal residue" evidence="4">
    <location>
        <position position="193"/>
    </location>
</feature>
<dbReference type="Gene3D" id="3.40.640.10">
    <property type="entry name" value="Type I PLP-dependent aspartate aminotransferase-like (Major domain)"/>
    <property type="match status" value="1"/>
</dbReference>
<evidence type="ECO:0000256" key="3">
    <source>
        <dbReference type="ARBA" id="ARBA00022898"/>
    </source>
</evidence>
<dbReference type="InterPro" id="IPR005814">
    <property type="entry name" value="Aminotrans_3"/>
</dbReference>
<dbReference type="PANTHER" id="PTHR42684:SF3">
    <property type="entry name" value="ADENOSYLMETHIONINE-8-AMINO-7-OXONONANOATE AMINOTRANSFERASE"/>
    <property type="match status" value="1"/>
</dbReference>
<keyword evidence="2" id="KW-0808">Transferase</keyword>
<dbReference type="GO" id="GO:0004141">
    <property type="term" value="F:dethiobiotin synthase activity"/>
    <property type="evidence" value="ECO:0007669"/>
    <property type="project" value="TreeGrafter"/>
</dbReference>
<dbReference type="AlphaFoldDB" id="A0A382UU38"/>
<dbReference type="Pfam" id="PF00202">
    <property type="entry name" value="Aminotran_3"/>
    <property type="match status" value="1"/>
</dbReference>
<reference evidence="4" key="1">
    <citation type="submission" date="2018-05" db="EMBL/GenBank/DDBJ databases">
        <authorList>
            <person name="Lanie J.A."/>
            <person name="Ng W.-L."/>
            <person name="Kazmierczak K.M."/>
            <person name="Andrzejewski T.M."/>
            <person name="Davidsen T.M."/>
            <person name="Wayne K.J."/>
            <person name="Tettelin H."/>
            <person name="Glass J.I."/>
            <person name="Rusch D."/>
            <person name="Podicherti R."/>
            <person name="Tsui H.-C.T."/>
            <person name="Winkler M.E."/>
        </authorList>
    </citation>
    <scope>NUCLEOTIDE SEQUENCE</scope>
</reference>